<evidence type="ECO:0000259" key="3">
    <source>
        <dbReference type="Pfam" id="PF05368"/>
    </source>
</evidence>
<evidence type="ECO:0000313" key="5">
    <source>
        <dbReference type="Proteomes" id="UP000249829"/>
    </source>
</evidence>
<accession>A0A2V5H080</accession>
<name>A0A2V5H080_ASPV1</name>
<dbReference type="PANTHER" id="PTHR47706:SF6">
    <property type="entry name" value="NMRA-LIKE FAMILY PROTEIN (AFU_ORTHOLOGUE AFUA_6G00280)"/>
    <property type="match status" value="1"/>
</dbReference>
<dbReference type="OMA" id="ISCTGFA"/>
<dbReference type="Proteomes" id="UP000249829">
    <property type="component" value="Unassembled WGS sequence"/>
</dbReference>
<dbReference type="Gene3D" id="3.90.25.10">
    <property type="entry name" value="UDP-galactose 4-epimerase, domain 1"/>
    <property type="match status" value="1"/>
</dbReference>
<gene>
    <name evidence="4" type="ORF">BO99DRAFT_464605</name>
</gene>
<dbReference type="InterPro" id="IPR051609">
    <property type="entry name" value="NmrA/Isoflavone_reductase-like"/>
</dbReference>
<dbReference type="STRING" id="1450538.A0A2V5H080"/>
<keyword evidence="1" id="KW-0521">NADP</keyword>
<keyword evidence="5" id="KW-1185">Reference proteome</keyword>
<organism evidence="4 5">
    <name type="scientific">Aspergillus violaceofuscus (strain CBS 115571)</name>
    <dbReference type="NCBI Taxonomy" id="1450538"/>
    <lineage>
        <taxon>Eukaryota</taxon>
        <taxon>Fungi</taxon>
        <taxon>Dikarya</taxon>
        <taxon>Ascomycota</taxon>
        <taxon>Pezizomycotina</taxon>
        <taxon>Eurotiomycetes</taxon>
        <taxon>Eurotiomycetidae</taxon>
        <taxon>Eurotiales</taxon>
        <taxon>Aspergillaceae</taxon>
        <taxon>Aspergillus</taxon>
    </lineage>
</organism>
<dbReference type="InterPro" id="IPR045312">
    <property type="entry name" value="PCBER-like"/>
</dbReference>
<evidence type="ECO:0000256" key="2">
    <source>
        <dbReference type="ARBA" id="ARBA00023002"/>
    </source>
</evidence>
<feature type="non-terminal residue" evidence="4">
    <location>
        <position position="1"/>
    </location>
</feature>
<dbReference type="PANTHER" id="PTHR47706">
    <property type="entry name" value="NMRA-LIKE FAMILY PROTEIN"/>
    <property type="match status" value="1"/>
</dbReference>
<dbReference type="EMBL" id="KZ825163">
    <property type="protein sequence ID" value="PYI16901.1"/>
    <property type="molecule type" value="Genomic_DNA"/>
</dbReference>
<protein>
    <submittedName>
        <fullName evidence="4">Isoflavone reductase family protein</fullName>
    </submittedName>
</protein>
<dbReference type="Pfam" id="PF05368">
    <property type="entry name" value="NmrA"/>
    <property type="match status" value="1"/>
</dbReference>
<reference evidence="4 5" key="1">
    <citation type="submission" date="2018-02" db="EMBL/GenBank/DDBJ databases">
        <title>The genomes of Aspergillus section Nigri reveals drivers in fungal speciation.</title>
        <authorList>
            <consortium name="DOE Joint Genome Institute"/>
            <person name="Vesth T.C."/>
            <person name="Nybo J."/>
            <person name="Theobald S."/>
            <person name="Brandl J."/>
            <person name="Frisvad J.C."/>
            <person name="Nielsen K.F."/>
            <person name="Lyhne E.K."/>
            <person name="Kogle M.E."/>
            <person name="Kuo A."/>
            <person name="Riley R."/>
            <person name="Clum A."/>
            <person name="Nolan M."/>
            <person name="Lipzen A."/>
            <person name="Salamov A."/>
            <person name="Henrissat B."/>
            <person name="Wiebenga A."/>
            <person name="De vries R.P."/>
            <person name="Grigoriev I.V."/>
            <person name="Mortensen U.H."/>
            <person name="Andersen M.R."/>
            <person name="Baker S.E."/>
        </authorList>
    </citation>
    <scope>NUCLEOTIDE SEQUENCE [LARGE SCALE GENOMIC DNA]</scope>
    <source>
        <strain evidence="4 5">CBS 115571</strain>
    </source>
</reference>
<dbReference type="InterPro" id="IPR008030">
    <property type="entry name" value="NmrA-like"/>
</dbReference>
<evidence type="ECO:0000313" key="4">
    <source>
        <dbReference type="EMBL" id="PYI16901.1"/>
    </source>
</evidence>
<dbReference type="SUPFAM" id="SSF51735">
    <property type="entry name" value="NAD(P)-binding Rossmann-fold domains"/>
    <property type="match status" value="1"/>
</dbReference>
<proteinExistence type="predicted"/>
<feature type="domain" description="NmrA-like" evidence="3">
    <location>
        <begin position="6"/>
        <end position="267"/>
    </location>
</feature>
<dbReference type="InterPro" id="IPR036291">
    <property type="entry name" value="NAD(P)-bd_dom_sf"/>
</dbReference>
<dbReference type="GO" id="GO:0016491">
    <property type="term" value="F:oxidoreductase activity"/>
    <property type="evidence" value="ECO:0007669"/>
    <property type="project" value="UniProtKB-KW"/>
</dbReference>
<dbReference type="AlphaFoldDB" id="A0A2V5H080"/>
<dbReference type="Gene3D" id="3.40.50.720">
    <property type="entry name" value="NAD(P)-binding Rossmann-like Domain"/>
    <property type="match status" value="1"/>
</dbReference>
<sequence>MSPTPKSILVIGAGELGTQVLRSFATHSNRRATQLTVLLRPSRIASPNDADELTTTLHPLNIDTLPSDIATDPESHLTQLFRNYDTIISCTGFAAGPGVQLKLARAVLAAQVPRFIPWQFGVDYDVLGRGSAQELFDEQLDVRALLRSQTATQWVIVSTGMFTSFLFDAGLGVVDARAGVVRALGSWENRVTVTAVEDIGRITAEVVLGGSLRGGFGNQVLKVAGDTLSYGELAGLVKRVTGKEFKREVRTVEAARAELKREPENGLFKYQVVFGEGKGVAWDLQETWNYQVGLRALTAEEWARKYWVE</sequence>
<keyword evidence="2" id="KW-0560">Oxidoreductase</keyword>
<dbReference type="CDD" id="cd05259">
    <property type="entry name" value="PCBER_SDR_a"/>
    <property type="match status" value="1"/>
</dbReference>
<evidence type="ECO:0000256" key="1">
    <source>
        <dbReference type="ARBA" id="ARBA00022857"/>
    </source>
</evidence>